<sequence length="285" mass="32540">MNKTLRLLAADWQGGDKPEYYFGAELLSWLAPKNRNQKEVRVPIDHPNNTPLLKNNGVFAQKVVKENVQKSKRIIEEEQPEKIITLGGTCLVSQAPFDYLKGKYKDELGVIWIDAHPDISNPEIFYNEHAMVLGNLLGKGDPELSKIVENQLSLDSILYLGLQEPSFDEKNVLSDLNINYKIQQDKNLNYSEIQEWINKNKFKKIAVHFDLDVLDPSLFRSVYFAEPGKDDFPSDAGNMSLIDITTILTNLFDNNEIVGLTIAEYLPWDAIELKELLNKLSIFNQ</sequence>
<dbReference type="Gene3D" id="3.40.800.10">
    <property type="entry name" value="Ureohydrolase domain"/>
    <property type="match status" value="1"/>
</dbReference>
<dbReference type="PROSITE" id="PS51409">
    <property type="entry name" value="ARGINASE_2"/>
    <property type="match status" value="1"/>
</dbReference>
<reference evidence="5 6" key="1">
    <citation type="submission" date="2020-04" db="EMBL/GenBank/DDBJ databases">
        <authorList>
            <person name="Abaymova A."/>
            <person name="Teymurazov M."/>
            <person name="Tazyna O."/>
            <person name="Chatushin Y."/>
            <person name="Svetoch E."/>
            <person name="Pereligyn V."/>
            <person name="Pohylenko V."/>
            <person name="Platonov M."/>
            <person name="Kartsev N."/>
            <person name="Skryabin Y."/>
            <person name="Sizova A."/>
            <person name="Solomentsev V."/>
            <person name="Kislichkina A."/>
            <person name="Bogun A."/>
        </authorList>
    </citation>
    <scope>NUCLEOTIDE SEQUENCE [LARGE SCALE GENOMIC DNA]</scope>
    <source>
        <strain evidence="6">SCPM-O-B-8398 (E28)</strain>
    </source>
</reference>
<keyword evidence="1" id="KW-0479">Metal-binding</keyword>
<dbReference type="PANTHER" id="PTHR43782:SF3">
    <property type="entry name" value="ARGINASE"/>
    <property type="match status" value="1"/>
</dbReference>
<evidence type="ECO:0000256" key="1">
    <source>
        <dbReference type="ARBA" id="ARBA00022723"/>
    </source>
</evidence>
<evidence type="ECO:0000313" key="5">
    <source>
        <dbReference type="EMBL" id="NMP59887.1"/>
    </source>
</evidence>
<dbReference type="AlphaFoldDB" id="A0A848MV89"/>
<dbReference type="PANTHER" id="PTHR43782">
    <property type="entry name" value="ARGINASE"/>
    <property type="match status" value="1"/>
</dbReference>
<dbReference type="PRINTS" id="PR00116">
    <property type="entry name" value="ARGINASE"/>
</dbReference>
<keyword evidence="3" id="KW-0464">Manganese</keyword>
<accession>A0A848MV89</accession>
<evidence type="ECO:0000256" key="3">
    <source>
        <dbReference type="ARBA" id="ARBA00023211"/>
    </source>
</evidence>
<dbReference type="CDD" id="cd09999">
    <property type="entry name" value="Arginase-like_1"/>
    <property type="match status" value="1"/>
</dbReference>
<evidence type="ECO:0000256" key="4">
    <source>
        <dbReference type="PROSITE-ProRule" id="PRU00742"/>
    </source>
</evidence>
<comment type="similarity">
    <text evidence="4">Belongs to the arginase family.</text>
</comment>
<dbReference type="Proteomes" id="UP000557857">
    <property type="component" value="Unassembled WGS sequence"/>
</dbReference>
<keyword evidence="2" id="KW-0378">Hydrolase</keyword>
<dbReference type="GO" id="GO:0005829">
    <property type="term" value="C:cytosol"/>
    <property type="evidence" value="ECO:0007669"/>
    <property type="project" value="TreeGrafter"/>
</dbReference>
<comment type="caution">
    <text evidence="5">The sequence shown here is derived from an EMBL/GenBank/DDBJ whole genome shotgun (WGS) entry which is preliminary data.</text>
</comment>
<dbReference type="EMBL" id="JABCAG010000123">
    <property type="protein sequence ID" value="NMP59887.1"/>
    <property type="molecule type" value="Genomic_DNA"/>
</dbReference>
<dbReference type="InterPro" id="IPR023696">
    <property type="entry name" value="Ureohydrolase_dom_sf"/>
</dbReference>
<dbReference type="SUPFAM" id="SSF52768">
    <property type="entry name" value="Arginase/deacetylase"/>
    <property type="match status" value="1"/>
</dbReference>
<protein>
    <submittedName>
        <fullName evidence="5">Arginase family protein</fullName>
    </submittedName>
</protein>
<dbReference type="RefSeq" id="WP_169059311.1">
    <property type="nucleotide sequence ID" value="NZ_JABCAG010000123.1"/>
</dbReference>
<evidence type="ECO:0000313" key="6">
    <source>
        <dbReference type="Proteomes" id="UP000557857"/>
    </source>
</evidence>
<gene>
    <name evidence="5" type="ORF">HI921_15810</name>
</gene>
<dbReference type="Pfam" id="PF00491">
    <property type="entry name" value="Arginase"/>
    <property type="match status" value="1"/>
</dbReference>
<proteinExistence type="inferred from homology"/>
<name>A0A848MV89_ENTMU</name>
<evidence type="ECO:0000256" key="2">
    <source>
        <dbReference type="ARBA" id="ARBA00022801"/>
    </source>
</evidence>
<dbReference type="InterPro" id="IPR006035">
    <property type="entry name" value="Ureohydrolase"/>
</dbReference>
<dbReference type="GO" id="GO:0004053">
    <property type="term" value="F:arginase activity"/>
    <property type="evidence" value="ECO:0007669"/>
    <property type="project" value="TreeGrafter"/>
</dbReference>
<dbReference type="GO" id="GO:0030145">
    <property type="term" value="F:manganese ion binding"/>
    <property type="evidence" value="ECO:0007669"/>
    <property type="project" value="TreeGrafter"/>
</dbReference>
<organism evidence="5 6">
    <name type="scientific">Enterococcus mundtii</name>
    <dbReference type="NCBI Taxonomy" id="53346"/>
    <lineage>
        <taxon>Bacteria</taxon>
        <taxon>Bacillati</taxon>
        <taxon>Bacillota</taxon>
        <taxon>Bacilli</taxon>
        <taxon>Lactobacillales</taxon>
        <taxon>Enterococcaceae</taxon>
        <taxon>Enterococcus</taxon>
    </lineage>
</organism>